<evidence type="ECO:0000313" key="2">
    <source>
        <dbReference type="Proteomes" id="UP000451565"/>
    </source>
</evidence>
<comment type="caution">
    <text evidence="1">The sequence shown here is derived from an EMBL/GenBank/DDBJ whole genome shotgun (WGS) entry which is preliminary data.</text>
</comment>
<reference evidence="1 2" key="1">
    <citation type="submission" date="2019-10" db="EMBL/GenBank/DDBJ databases">
        <title>Glaciimonas soli sp. nov., a psychrophilic bacterium isolated from the forest soil of a high elevation mountain in Taiwan.</title>
        <authorList>
            <person name="Wang L.-T."/>
            <person name="Shieh W.Y."/>
        </authorList>
    </citation>
    <scope>NUCLEOTIDE SEQUENCE [LARGE SCALE GENOMIC DNA]</scope>
    <source>
        <strain evidence="1 2">GS1</strain>
    </source>
</reference>
<gene>
    <name evidence="1" type="ORF">GEV47_09815</name>
</gene>
<dbReference type="AlphaFoldDB" id="A0A843YTZ8"/>
<protein>
    <submittedName>
        <fullName evidence="1">Uncharacterized protein</fullName>
    </submittedName>
</protein>
<dbReference type="EMBL" id="WINI01000004">
    <property type="protein sequence ID" value="MQR00978.1"/>
    <property type="molecule type" value="Genomic_DNA"/>
</dbReference>
<name>A0A843YTZ8_9BURK</name>
<dbReference type="Proteomes" id="UP000451565">
    <property type="component" value="Unassembled WGS sequence"/>
</dbReference>
<dbReference type="RefSeq" id="WP_153234582.1">
    <property type="nucleotide sequence ID" value="NZ_WINI01000004.1"/>
</dbReference>
<sequence length="110" mass="12665">MAKIGIQQSTRLVEFASKFPDTNPVAVQFRNIFRNQLPLVSDRRKMVEYELAKNRIQLSAQRYQVITSFLALIDEGPHYGAATFDEKAESIWIDHMDAIRAQAKKLEQPN</sequence>
<accession>A0A843YTZ8</accession>
<evidence type="ECO:0000313" key="1">
    <source>
        <dbReference type="EMBL" id="MQR00978.1"/>
    </source>
</evidence>
<organism evidence="1 2">
    <name type="scientific">Glaciimonas soli</name>
    <dbReference type="NCBI Taxonomy" id="2590999"/>
    <lineage>
        <taxon>Bacteria</taxon>
        <taxon>Pseudomonadati</taxon>
        <taxon>Pseudomonadota</taxon>
        <taxon>Betaproteobacteria</taxon>
        <taxon>Burkholderiales</taxon>
        <taxon>Oxalobacteraceae</taxon>
        <taxon>Glaciimonas</taxon>
    </lineage>
</organism>
<proteinExistence type="predicted"/>
<keyword evidence="2" id="KW-1185">Reference proteome</keyword>